<evidence type="ECO:0000313" key="3">
    <source>
        <dbReference type="EMBL" id="MFD1179572.1"/>
    </source>
</evidence>
<feature type="domain" description="Phosphodiester glycosidase" evidence="2">
    <location>
        <begin position="253"/>
        <end position="442"/>
    </location>
</feature>
<dbReference type="SUPFAM" id="SSF55383">
    <property type="entry name" value="Copper amine oxidase, domain N"/>
    <property type="match status" value="2"/>
</dbReference>
<dbReference type="InterPro" id="IPR018711">
    <property type="entry name" value="NAGPA"/>
</dbReference>
<dbReference type="RefSeq" id="WP_379321996.1">
    <property type="nucleotide sequence ID" value="NZ_JBHTLM010000034.1"/>
</dbReference>
<dbReference type="Pfam" id="PF09992">
    <property type="entry name" value="NAGPA"/>
    <property type="match status" value="1"/>
</dbReference>
<protein>
    <submittedName>
        <fullName evidence="3">Stalk domain-containing protein</fullName>
    </submittedName>
</protein>
<name>A0ABW3S452_9BACL</name>
<gene>
    <name evidence="3" type="ORF">ACFQ3W_25190</name>
</gene>
<sequence>MVVRREMTGKTADEQSKTFGKSKLAHLMARRGKQLALVTLAGLIWIQPVVTLGPIRSAISTVHAADNQVVELSREWITSGAKHIQYQYTFTRSGKQHKALTDVIAVDLTNPYVQLDVMTGKGGQLTTRQSVENMAKETGAVAGVNGDFFNTAGQGVPMGAAVSKGTLVTSPAQLQGMYAFGVKKDGTPIIDRFGFSGTVLAGDGSTFPLTGINQEAYTTEPDKGYSHVNKMFIYTSDWKSEQRPAASGTTPTEVLVQGGIVQQVSLKAAIPGPVPADGYILRAHGTAADYVATHLTVGQQVNTTYELRSLTDSQTINPSDLKMMIGGHTLLVDQGQPSAFTRSTTSISGGSSVARTAVGYSQDGKTAYIITVENNSSSGGLTLKELQGFMTSIGVWKGMNLDGGGSTTMVTRPLAENEVELTFTTSNGAAGQRAVANGLGVFTTAPQGSLKGLKIIGEKSLFIGQAVAYQLKGYDTYYNPIDTSGANPSWKSDNGNVVWTNEGFKGVKAGSSKITAISGEAKDSMTITVLGGSDLQSLTVGTSFAPLTAGSTVSVPVTATLKDGRSVNVPSQSVKWTFSGMKADVQNGELTVKAVNAGAKIAYATPVYDGFNGTPIVFSTSTEQIWESFDNANNEVTFTGKPAEVTGTASIVQGTGDHAKTKVLKLDYDLTGGSGNKFAYAELNGTVGKAIPDNATAMTVDLLGDSSLNWVRAEFADANGKPVYVDLARPLDFTGWKTLTVDLTASGMKYPAKLKRLYVVNVTEGQDERAMTGSVSFDNIKFTAPSSEGDTGFPSATAQMAVGQKSMTVNGEKQTLDVAPLLKNGTTYIPIKYVLDVFGGSSVWNSTSKKITVTRGTTILELTVGKSEFLLNGDKKQASVSPIITGGRTLVPLRLVSEQLGIGVNWEKKTKSITLES</sequence>
<keyword evidence="4" id="KW-1185">Reference proteome</keyword>
<dbReference type="PANTHER" id="PTHR40446:SF2">
    <property type="entry name" value="N-ACETYLGLUCOSAMINE-1-PHOSPHODIESTER ALPHA-N-ACETYLGLUCOSAMINIDASE"/>
    <property type="match status" value="1"/>
</dbReference>
<evidence type="ECO:0000259" key="1">
    <source>
        <dbReference type="Pfam" id="PF07833"/>
    </source>
</evidence>
<dbReference type="InterPro" id="IPR012854">
    <property type="entry name" value="Cu_amine_oxidase-like_N"/>
</dbReference>
<reference evidence="4" key="1">
    <citation type="journal article" date="2019" name="Int. J. Syst. Evol. Microbiol.">
        <title>The Global Catalogue of Microorganisms (GCM) 10K type strain sequencing project: providing services to taxonomists for standard genome sequencing and annotation.</title>
        <authorList>
            <consortium name="The Broad Institute Genomics Platform"/>
            <consortium name="The Broad Institute Genome Sequencing Center for Infectious Disease"/>
            <person name="Wu L."/>
            <person name="Ma J."/>
        </authorList>
    </citation>
    <scope>NUCLEOTIDE SEQUENCE [LARGE SCALE GENOMIC DNA]</scope>
    <source>
        <strain evidence="4">CCUG 59189</strain>
    </source>
</reference>
<dbReference type="Proteomes" id="UP001597262">
    <property type="component" value="Unassembled WGS sequence"/>
</dbReference>
<evidence type="ECO:0000259" key="2">
    <source>
        <dbReference type="Pfam" id="PF09992"/>
    </source>
</evidence>
<evidence type="ECO:0000313" key="4">
    <source>
        <dbReference type="Proteomes" id="UP001597262"/>
    </source>
</evidence>
<dbReference type="InterPro" id="IPR036582">
    <property type="entry name" value="Mao_N_sf"/>
</dbReference>
<dbReference type="PANTHER" id="PTHR40446">
    <property type="entry name" value="N-ACETYLGLUCOSAMINE-1-PHOSPHODIESTER ALPHA-N-ACETYLGLUCOSAMINIDASE"/>
    <property type="match status" value="1"/>
</dbReference>
<accession>A0ABW3S452</accession>
<comment type="caution">
    <text evidence="3">The sequence shown here is derived from an EMBL/GenBank/DDBJ whole genome shotgun (WGS) entry which is preliminary data.</text>
</comment>
<organism evidence="3 4">
    <name type="scientific">Paenibacillus puldeungensis</name>
    <dbReference type="NCBI Taxonomy" id="696536"/>
    <lineage>
        <taxon>Bacteria</taxon>
        <taxon>Bacillati</taxon>
        <taxon>Bacillota</taxon>
        <taxon>Bacilli</taxon>
        <taxon>Bacillales</taxon>
        <taxon>Paenibacillaceae</taxon>
        <taxon>Paenibacillus</taxon>
    </lineage>
</organism>
<feature type="domain" description="Copper amine oxidase-like N-terminal" evidence="1">
    <location>
        <begin position="808"/>
        <end position="914"/>
    </location>
</feature>
<dbReference type="EMBL" id="JBHTLM010000034">
    <property type="protein sequence ID" value="MFD1179572.1"/>
    <property type="molecule type" value="Genomic_DNA"/>
</dbReference>
<dbReference type="Pfam" id="PF07833">
    <property type="entry name" value="Cu_amine_oxidN1"/>
    <property type="match status" value="1"/>
</dbReference>
<proteinExistence type="predicted"/>
<dbReference type="Gene3D" id="3.30.457.10">
    <property type="entry name" value="Copper amine oxidase-like, N-terminal domain"/>
    <property type="match status" value="1"/>
</dbReference>